<accession>A0A9D1QZV1</accession>
<evidence type="ECO:0000313" key="2">
    <source>
        <dbReference type="Proteomes" id="UP000824264"/>
    </source>
</evidence>
<dbReference type="Proteomes" id="UP000824264">
    <property type="component" value="Unassembled WGS sequence"/>
</dbReference>
<reference evidence="1" key="1">
    <citation type="journal article" date="2021" name="PeerJ">
        <title>Extensive microbial diversity within the chicken gut microbiome revealed by metagenomics and culture.</title>
        <authorList>
            <person name="Gilroy R."/>
            <person name="Ravi A."/>
            <person name="Getino M."/>
            <person name="Pursley I."/>
            <person name="Horton D.L."/>
            <person name="Alikhan N.F."/>
            <person name="Baker D."/>
            <person name="Gharbi K."/>
            <person name="Hall N."/>
            <person name="Watson M."/>
            <person name="Adriaenssens E.M."/>
            <person name="Foster-Nyarko E."/>
            <person name="Jarju S."/>
            <person name="Secka A."/>
            <person name="Antonio M."/>
            <person name="Oren A."/>
            <person name="Chaudhuri R.R."/>
            <person name="La Ragione R."/>
            <person name="Hildebrand F."/>
            <person name="Pallen M.J."/>
        </authorList>
    </citation>
    <scope>NUCLEOTIDE SEQUENCE</scope>
    <source>
        <strain evidence="1">ChiSxjej5B17-1746</strain>
    </source>
</reference>
<evidence type="ECO:0000313" key="1">
    <source>
        <dbReference type="EMBL" id="HIW77918.1"/>
    </source>
</evidence>
<protein>
    <submittedName>
        <fullName evidence="1">Uncharacterized protein</fullName>
    </submittedName>
</protein>
<proteinExistence type="predicted"/>
<organism evidence="1 2">
    <name type="scientific">Candidatus Bilophila faecipullorum</name>
    <dbReference type="NCBI Taxonomy" id="2838482"/>
    <lineage>
        <taxon>Bacteria</taxon>
        <taxon>Pseudomonadati</taxon>
        <taxon>Thermodesulfobacteriota</taxon>
        <taxon>Desulfovibrionia</taxon>
        <taxon>Desulfovibrionales</taxon>
        <taxon>Desulfovibrionaceae</taxon>
        <taxon>Bilophila</taxon>
    </lineage>
</organism>
<dbReference type="EMBL" id="DXGI01000079">
    <property type="protein sequence ID" value="HIW77918.1"/>
    <property type="molecule type" value="Genomic_DNA"/>
</dbReference>
<dbReference type="AlphaFoldDB" id="A0A9D1QZV1"/>
<reference evidence="1" key="2">
    <citation type="submission" date="2021-04" db="EMBL/GenBank/DDBJ databases">
        <authorList>
            <person name="Gilroy R."/>
        </authorList>
    </citation>
    <scope>NUCLEOTIDE SEQUENCE</scope>
    <source>
        <strain evidence="1">ChiSxjej5B17-1746</strain>
    </source>
</reference>
<comment type="caution">
    <text evidence="1">The sequence shown here is derived from an EMBL/GenBank/DDBJ whole genome shotgun (WGS) entry which is preliminary data.</text>
</comment>
<gene>
    <name evidence="1" type="ORF">H9874_02070</name>
</gene>
<sequence length="170" mass="19055">MPQESEKKILHPEQAVQAACLLFELNTREQDILEMADRAGIPHADAPAREALVREWYGFVHAAVVYGLMAQAPNLVMAEYLRSTRTLLKQTAGYSPEAIESFIDETFSGYIRLMAQNKQKLCPALFYQRLLGTESLESLPAERVAFLSGMMAITMCAVLDKFAQYDFAAE</sequence>
<name>A0A9D1QZV1_9BACT</name>